<evidence type="ECO:0000313" key="4">
    <source>
        <dbReference type="EMBL" id="SFB28461.1"/>
    </source>
</evidence>
<keyword evidence="3" id="KW-1133">Transmembrane helix</keyword>
<feature type="transmembrane region" description="Helical" evidence="3">
    <location>
        <begin position="58"/>
        <end position="74"/>
    </location>
</feature>
<sequence>MSTPPPRASRTALPAEAALPAPAARRRTLAQDLALVAVLAAFVVVCTVVPAIPTPFDVPVTLQTFAVVLAGFVLGSRRGALAVLLYLALGLAGLPVFAQGASGLGALAGPSVGYLVTFPLLAAVAGLGRRAALRRLGAVPGLVLAGLAGTLLVNHPAGIAGLHARLGLGWREAAALDLTFLPGDVAKVVLAAVVAAAVLRAFPDLLPARRAAGAPGVEGAARP</sequence>
<feature type="transmembrane region" description="Helical" evidence="3">
    <location>
        <begin position="104"/>
        <end position="127"/>
    </location>
</feature>
<evidence type="ECO:0000256" key="1">
    <source>
        <dbReference type="ARBA" id="ARBA00010692"/>
    </source>
</evidence>
<dbReference type="Gene3D" id="1.10.1760.20">
    <property type="match status" value="1"/>
</dbReference>
<feature type="transmembrane region" description="Helical" evidence="3">
    <location>
        <begin position="81"/>
        <end position="98"/>
    </location>
</feature>
<dbReference type="STRING" id="988821.SAMN05421867_11296"/>
<dbReference type="PANTHER" id="PTHR34295:SF1">
    <property type="entry name" value="BIOTIN TRANSPORTER BIOY"/>
    <property type="match status" value="1"/>
</dbReference>
<keyword evidence="2 3" id="KW-0472">Membrane</keyword>
<dbReference type="GO" id="GO:0015225">
    <property type="term" value="F:biotin transmembrane transporter activity"/>
    <property type="evidence" value="ECO:0007669"/>
    <property type="project" value="UniProtKB-UniRule"/>
</dbReference>
<comment type="subcellular location">
    <subcellularLocation>
        <location evidence="2">Cell membrane</location>
        <topology evidence="2">Multi-pass membrane protein</topology>
    </subcellularLocation>
</comment>
<feature type="transmembrane region" description="Helical" evidence="3">
    <location>
        <begin position="33"/>
        <end position="52"/>
    </location>
</feature>
<keyword evidence="3" id="KW-0812">Transmembrane</keyword>
<gene>
    <name evidence="4" type="ORF">SAMN05421867_11296</name>
</gene>
<name>A0A1I0ZSH2_9CELL</name>
<accession>A0A1I0ZSH2</accession>
<dbReference type="PANTHER" id="PTHR34295">
    <property type="entry name" value="BIOTIN TRANSPORTER BIOY"/>
    <property type="match status" value="1"/>
</dbReference>
<dbReference type="InterPro" id="IPR003784">
    <property type="entry name" value="BioY"/>
</dbReference>
<dbReference type="OrthoDB" id="9803495at2"/>
<reference evidence="4 5" key="1">
    <citation type="submission" date="2016-10" db="EMBL/GenBank/DDBJ databases">
        <authorList>
            <person name="de Groot N.N."/>
        </authorList>
    </citation>
    <scope>NUCLEOTIDE SEQUENCE [LARGE SCALE GENOMIC DNA]</scope>
    <source>
        <strain evidence="4 5">CGMCC 4.6945</strain>
    </source>
</reference>
<dbReference type="GO" id="GO:0005886">
    <property type="term" value="C:plasma membrane"/>
    <property type="evidence" value="ECO:0007669"/>
    <property type="project" value="UniProtKB-SubCell"/>
</dbReference>
<evidence type="ECO:0000256" key="2">
    <source>
        <dbReference type="PIRNR" id="PIRNR016661"/>
    </source>
</evidence>
<dbReference type="AlphaFoldDB" id="A0A1I0ZSH2"/>
<keyword evidence="2" id="KW-1003">Cell membrane</keyword>
<dbReference type="EMBL" id="FOKA01000012">
    <property type="protein sequence ID" value="SFB28461.1"/>
    <property type="molecule type" value="Genomic_DNA"/>
</dbReference>
<evidence type="ECO:0000256" key="3">
    <source>
        <dbReference type="SAM" id="Phobius"/>
    </source>
</evidence>
<dbReference type="PIRSF" id="PIRSF016661">
    <property type="entry name" value="BioY"/>
    <property type="match status" value="1"/>
</dbReference>
<evidence type="ECO:0000313" key="5">
    <source>
        <dbReference type="Proteomes" id="UP000199012"/>
    </source>
</evidence>
<protein>
    <recommendedName>
        <fullName evidence="2">Biotin transporter</fullName>
    </recommendedName>
</protein>
<proteinExistence type="inferred from homology"/>
<keyword evidence="5" id="KW-1185">Reference proteome</keyword>
<organism evidence="4 5">
    <name type="scientific">Cellulomonas marina</name>
    <dbReference type="NCBI Taxonomy" id="988821"/>
    <lineage>
        <taxon>Bacteria</taxon>
        <taxon>Bacillati</taxon>
        <taxon>Actinomycetota</taxon>
        <taxon>Actinomycetes</taxon>
        <taxon>Micrococcales</taxon>
        <taxon>Cellulomonadaceae</taxon>
        <taxon>Cellulomonas</taxon>
    </lineage>
</organism>
<keyword evidence="2" id="KW-0813">Transport</keyword>
<dbReference type="RefSeq" id="WP_090033769.1">
    <property type="nucleotide sequence ID" value="NZ_BONM01000009.1"/>
</dbReference>
<comment type="similarity">
    <text evidence="1 2">Belongs to the BioY family.</text>
</comment>
<dbReference type="Pfam" id="PF02632">
    <property type="entry name" value="BioY"/>
    <property type="match status" value="1"/>
</dbReference>
<dbReference type="Proteomes" id="UP000199012">
    <property type="component" value="Unassembled WGS sequence"/>
</dbReference>
<feature type="transmembrane region" description="Helical" evidence="3">
    <location>
        <begin position="185"/>
        <end position="202"/>
    </location>
</feature>
<feature type="transmembrane region" description="Helical" evidence="3">
    <location>
        <begin position="139"/>
        <end position="165"/>
    </location>
</feature>